<dbReference type="Pfam" id="PF06985">
    <property type="entry name" value="HET"/>
    <property type="match status" value="1"/>
</dbReference>
<feature type="domain" description="Heterokaryon incompatibility" evidence="1">
    <location>
        <begin position="78"/>
        <end position="166"/>
    </location>
</feature>
<dbReference type="Proteomes" id="UP000053820">
    <property type="component" value="Unassembled WGS sequence"/>
</dbReference>
<gene>
    <name evidence="2" type="ORF">HYDPIDRAFT_111522</name>
</gene>
<sequence length="469" mass="53252">MVALGDVEAAFSQHVFNEVPIRLIYVPEMRLYERSELKKLYQYRLDAISEGEIEKVGQYLNLGRGLAIKFIIRTLVRYAICSHRWLDDEVTYQKMAQNSSPTSKGYDKVLRFCRRASESHSLELAWIDTCCINKESSTELDESVRSMFRWYRNAAVCIVHLAQTTSIHAVAKDDWFRRGWTLQELLAPQHLKFYDADWSPFTDDIYDFGEDRDTFVTSTSSHSVTTSGYQLTQEIMAATGIKSIEAGSQFSPGVVSVPGRMQWAAGRETTRGEDAAYCLMGIFNVSMPVAYGEGAERAFFRLIEAMIQMAPNVGTLNWAGEPSDIGHYTLAIPSSPRCYVGCPSHFRDFWTQEEFALTNRGVRIKLLVKQAFLASLSASERICTLSCVMAKDLVVVEGVGFESEFSLGVFDLDENSRQGFRGWCSAFLLQRSAEHHQWAKVETANFITFEPSEWLINTNLQDVWQVVYL</sequence>
<dbReference type="PANTHER" id="PTHR10622">
    <property type="entry name" value="HET DOMAIN-CONTAINING PROTEIN"/>
    <property type="match status" value="1"/>
</dbReference>
<name>A0A0C9WG61_9AGAM</name>
<dbReference type="EMBL" id="KN839845">
    <property type="protein sequence ID" value="KIJ64867.1"/>
    <property type="molecule type" value="Genomic_DNA"/>
</dbReference>
<evidence type="ECO:0000313" key="2">
    <source>
        <dbReference type="EMBL" id="KIJ64867.1"/>
    </source>
</evidence>
<dbReference type="InterPro" id="IPR010730">
    <property type="entry name" value="HET"/>
</dbReference>
<dbReference type="OrthoDB" id="2654851at2759"/>
<organism evidence="2 3">
    <name type="scientific">Hydnomerulius pinastri MD-312</name>
    <dbReference type="NCBI Taxonomy" id="994086"/>
    <lineage>
        <taxon>Eukaryota</taxon>
        <taxon>Fungi</taxon>
        <taxon>Dikarya</taxon>
        <taxon>Basidiomycota</taxon>
        <taxon>Agaricomycotina</taxon>
        <taxon>Agaricomycetes</taxon>
        <taxon>Agaricomycetidae</taxon>
        <taxon>Boletales</taxon>
        <taxon>Boletales incertae sedis</taxon>
        <taxon>Leucogyrophana</taxon>
    </lineage>
</organism>
<accession>A0A0C9WG61</accession>
<dbReference type="PANTHER" id="PTHR10622:SF10">
    <property type="entry name" value="HET DOMAIN-CONTAINING PROTEIN"/>
    <property type="match status" value="1"/>
</dbReference>
<proteinExistence type="predicted"/>
<dbReference type="AlphaFoldDB" id="A0A0C9WG61"/>
<reference evidence="2 3" key="1">
    <citation type="submission" date="2014-04" db="EMBL/GenBank/DDBJ databases">
        <title>Evolutionary Origins and Diversification of the Mycorrhizal Mutualists.</title>
        <authorList>
            <consortium name="DOE Joint Genome Institute"/>
            <consortium name="Mycorrhizal Genomics Consortium"/>
            <person name="Kohler A."/>
            <person name="Kuo A."/>
            <person name="Nagy L.G."/>
            <person name="Floudas D."/>
            <person name="Copeland A."/>
            <person name="Barry K.W."/>
            <person name="Cichocki N."/>
            <person name="Veneault-Fourrey C."/>
            <person name="LaButti K."/>
            <person name="Lindquist E.A."/>
            <person name="Lipzen A."/>
            <person name="Lundell T."/>
            <person name="Morin E."/>
            <person name="Murat C."/>
            <person name="Riley R."/>
            <person name="Ohm R."/>
            <person name="Sun H."/>
            <person name="Tunlid A."/>
            <person name="Henrissat B."/>
            <person name="Grigoriev I.V."/>
            <person name="Hibbett D.S."/>
            <person name="Martin F."/>
        </authorList>
    </citation>
    <scope>NUCLEOTIDE SEQUENCE [LARGE SCALE GENOMIC DNA]</scope>
    <source>
        <strain evidence="2 3">MD-312</strain>
    </source>
</reference>
<evidence type="ECO:0000313" key="3">
    <source>
        <dbReference type="Proteomes" id="UP000053820"/>
    </source>
</evidence>
<evidence type="ECO:0000259" key="1">
    <source>
        <dbReference type="Pfam" id="PF06985"/>
    </source>
</evidence>
<dbReference type="HOGENOM" id="CLU_000288_138_1_1"/>
<keyword evidence="3" id="KW-1185">Reference proteome</keyword>
<protein>
    <recommendedName>
        <fullName evidence="1">Heterokaryon incompatibility domain-containing protein</fullName>
    </recommendedName>
</protein>